<dbReference type="Gene3D" id="2.20.28.290">
    <property type="match status" value="1"/>
</dbReference>
<evidence type="ECO:0000256" key="6">
    <source>
        <dbReference type="ARBA" id="ARBA00022840"/>
    </source>
</evidence>
<feature type="domain" description="Aminoacyl-tRNA synthetase class Ia" evidence="12">
    <location>
        <begin position="53"/>
        <end position="234"/>
    </location>
</feature>
<dbReference type="EMBL" id="AXCM01002255">
    <property type="status" value="NOT_ANNOTATED_CDS"/>
    <property type="molecule type" value="Genomic_DNA"/>
</dbReference>
<evidence type="ECO:0000256" key="11">
    <source>
        <dbReference type="SAM" id="MobiDB-lite"/>
    </source>
</evidence>
<evidence type="ECO:0000256" key="5">
    <source>
        <dbReference type="ARBA" id="ARBA00022741"/>
    </source>
</evidence>
<dbReference type="CDD" id="cd00812">
    <property type="entry name" value="LeuRS_core"/>
    <property type="match status" value="1"/>
</dbReference>
<dbReference type="FunFam" id="3.40.50.620:FF:000060">
    <property type="entry name" value="Leucine--tRNA ligase"/>
    <property type="match status" value="1"/>
</dbReference>
<dbReference type="FunFam" id="1.10.730.10:FF:000060">
    <property type="entry name" value="Leucyl-tRNA synthetase"/>
    <property type="match status" value="1"/>
</dbReference>
<organism evidence="13 14">
    <name type="scientific">Anopheles culicifacies</name>
    <dbReference type="NCBI Taxonomy" id="139723"/>
    <lineage>
        <taxon>Eukaryota</taxon>
        <taxon>Metazoa</taxon>
        <taxon>Ecdysozoa</taxon>
        <taxon>Arthropoda</taxon>
        <taxon>Hexapoda</taxon>
        <taxon>Insecta</taxon>
        <taxon>Pterygota</taxon>
        <taxon>Neoptera</taxon>
        <taxon>Endopterygota</taxon>
        <taxon>Diptera</taxon>
        <taxon>Nematocera</taxon>
        <taxon>Culicoidea</taxon>
        <taxon>Culicidae</taxon>
        <taxon>Anophelinae</taxon>
        <taxon>Anopheles</taxon>
        <taxon>culicifacies species complex</taxon>
    </lineage>
</organism>
<dbReference type="VEuPathDB" id="VectorBase:ACUA007348"/>
<dbReference type="GO" id="GO:0032543">
    <property type="term" value="P:mitochondrial translation"/>
    <property type="evidence" value="ECO:0007669"/>
    <property type="project" value="TreeGrafter"/>
</dbReference>
<dbReference type="Pfam" id="PF00133">
    <property type="entry name" value="tRNA-synt_1"/>
    <property type="match status" value="2"/>
</dbReference>
<dbReference type="Proteomes" id="UP000075883">
    <property type="component" value="Unassembled WGS sequence"/>
</dbReference>
<evidence type="ECO:0000313" key="13">
    <source>
        <dbReference type="EnsemblMetazoa" id="ACUA007348-PA"/>
    </source>
</evidence>
<dbReference type="InterPro" id="IPR009080">
    <property type="entry name" value="tRNAsynth_Ia_anticodon-bd"/>
</dbReference>
<dbReference type="FunFam" id="2.20.28.290:FF:000002">
    <property type="entry name" value="Leucine--tRNA ligase"/>
    <property type="match status" value="1"/>
</dbReference>
<dbReference type="PRINTS" id="PR00985">
    <property type="entry name" value="TRNASYNTHLEU"/>
</dbReference>
<protein>
    <recommendedName>
        <fullName evidence="3">leucine--tRNA ligase</fullName>
        <ecNumber evidence="3">6.1.1.4</ecNumber>
    </recommendedName>
    <alternativeName>
        <fullName evidence="9">Leucyl-tRNA synthetase</fullName>
    </alternativeName>
</protein>
<feature type="domain" description="Aminoacyl-tRNA synthetase class Ia" evidence="12">
    <location>
        <begin position="394"/>
        <end position="547"/>
    </location>
</feature>
<dbReference type="InterPro" id="IPR001412">
    <property type="entry name" value="aa-tRNA-synth_I_CS"/>
</dbReference>
<evidence type="ECO:0000313" key="14">
    <source>
        <dbReference type="Proteomes" id="UP000075883"/>
    </source>
</evidence>
<evidence type="ECO:0000256" key="4">
    <source>
        <dbReference type="ARBA" id="ARBA00022598"/>
    </source>
</evidence>
<dbReference type="SUPFAM" id="SSF52374">
    <property type="entry name" value="Nucleotidylyl transferase"/>
    <property type="match status" value="1"/>
</dbReference>
<dbReference type="GO" id="GO:0005524">
    <property type="term" value="F:ATP binding"/>
    <property type="evidence" value="ECO:0007669"/>
    <property type="project" value="UniProtKB-KW"/>
</dbReference>
<keyword evidence="5 10" id="KW-0547">Nucleotide-binding</keyword>
<keyword evidence="4 10" id="KW-0436">Ligase</keyword>
<dbReference type="PROSITE" id="PS00178">
    <property type="entry name" value="AA_TRNA_LIGASE_I"/>
    <property type="match status" value="1"/>
</dbReference>
<dbReference type="STRING" id="139723.A0A182M1T1"/>
<evidence type="ECO:0000256" key="8">
    <source>
        <dbReference type="ARBA" id="ARBA00023146"/>
    </source>
</evidence>
<evidence type="ECO:0000256" key="1">
    <source>
        <dbReference type="ARBA" id="ARBA00004173"/>
    </source>
</evidence>
<sequence>MRFPHGSCLGRWIKGRRNFCSIAGDLTTCRELVPEMKHQMEQKWHNKLGDNRFDSTDSAKPKRYVLAMFPYPSGNLHMGHVRVYTISDAMARFYRLNGANVLHPMGWDAFGLPAENAAIQRRIPADTWTQRNIGEMRKQLEMLAFSFDWEREFATCEPEYYRWTQQLFLMLFKDGLAYQREALVNWDPVDKTVLADEQVDDNGCSWRSGAKVEKKVLRQWFVRTTAFAKPLLEGLSDPGLEDWKDIIKLQRHWIGECEGYAFELPLVGDHKMKSVSVWTRDPAELRTAVFVAIHPSNLLNSAKNTECVLENVIVKNPFAMEALPVIVTEQVPFPEGCDTYLAIDSEQNRKVAAQIGLNVHAETKASGEYNTSGEEILQQALANGIGGYPVSSKLRDWLISRQRFWGTPIPIIHCPSCGTVPVPEQDLPIRLPTDSVGVPLAQNEQWLKVNCPSCQRTDCRRESDTMDTFVDSSWYFLRFIDAHNKQLMFDRNLAHRLMPVDLYVGGKEHAVLHLYYARFVAHYLHSKGLLPTPEPFKRLLVQGMVMGRSYRVANSGKYIPAEEVEVLDEKHNKAIERATGEPVTMLWEKMSKSKLNGVDPLEVLREHGCDTLRLILLADVAPTSHRNWSEATFPGILNWQKRLWMTLHDFRELRDKLNPESNKPPATEEFREQELKLWDARNYFTAGATFNYRHSHQLSVGISKMQGLTNAIRRASPEVVTFGRQYERALAAQIIMLAPMAPHFAAELWEQLATAPHRVDQEEARSCGLRWDGTVFDQRWPAIDEDFPLDLTFKINGAECCILKIPAKRFNQLTHQESLDLALRQEAIVKLIGKRPLRTSDFVLYPSCEAALNVDLDRAILEQGQDGQESAKSKKEKKDKKVKKKKSLQVLYIGADLDTAVPVEQCDRK</sequence>
<feature type="compositionally biased region" description="Basic residues" evidence="11">
    <location>
        <begin position="874"/>
        <end position="885"/>
    </location>
</feature>
<keyword evidence="14" id="KW-1185">Reference proteome</keyword>
<reference evidence="13" key="2">
    <citation type="submission" date="2020-05" db="UniProtKB">
        <authorList>
            <consortium name="EnsemblMetazoa"/>
        </authorList>
    </citation>
    <scope>IDENTIFICATION</scope>
    <source>
        <strain evidence="13">A-37</strain>
    </source>
</reference>
<accession>A0A182M1T1</accession>
<dbReference type="GO" id="GO:0006429">
    <property type="term" value="P:leucyl-tRNA aminoacylation"/>
    <property type="evidence" value="ECO:0007669"/>
    <property type="project" value="InterPro"/>
</dbReference>
<evidence type="ECO:0000259" key="12">
    <source>
        <dbReference type="Pfam" id="PF00133"/>
    </source>
</evidence>
<evidence type="ECO:0000256" key="9">
    <source>
        <dbReference type="ARBA" id="ARBA00030520"/>
    </source>
</evidence>
<evidence type="ECO:0000256" key="10">
    <source>
        <dbReference type="RuleBase" id="RU363035"/>
    </source>
</evidence>
<proteinExistence type="inferred from homology"/>
<comment type="subcellular location">
    <subcellularLocation>
        <location evidence="1">Mitochondrion</location>
    </subcellularLocation>
</comment>
<dbReference type="Gene3D" id="3.40.50.620">
    <property type="entry name" value="HUPs"/>
    <property type="match status" value="2"/>
</dbReference>
<dbReference type="AlphaFoldDB" id="A0A182M1T1"/>
<evidence type="ECO:0000256" key="7">
    <source>
        <dbReference type="ARBA" id="ARBA00022917"/>
    </source>
</evidence>
<comment type="similarity">
    <text evidence="2 10">Belongs to the class-I aminoacyl-tRNA synthetase family.</text>
</comment>
<dbReference type="InterPro" id="IPR002302">
    <property type="entry name" value="Leu-tRNA-ligase"/>
</dbReference>
<dbReference type="InterPro" id="IPR002300">
    <property type="entry name" value="aa-tRNA-synth_Ia"/>
</dbReference>
<dbReference type="InterPro" id="IPR014729">
    <property type="entry name" value="Rossmann-like_a/b/a_fold"/>
</dbReference>
<evidence type="ECO:0000256" key="2">
    <source>
        <dbReference type="ARBA" id="ARBA00005594"/>
    </source>
</evidence>
<dbReference type="FunFam" id="3.40.50.620:FF:000100">
    <property type="entry name" value="probable leucine--tRNA ligase, mitochondrial"/>
    <property type="match status" value="1"/>
</dbReference>
<dbReference type="PANTHER" id="PTHR43740:SF2">
    <property type="entry name" value="LEUCINE--TRNA LIGASE, MITOCHONDRIAL"/>
    <property type="match status" value="1"/>
</dbReference>
<dbReference type="GO" id="GO:0005739">
    <property type="term" value="C:mitochondrion"/>
    <property type="evidence" value="ECO:0007669"/>
    <property type="project" value="UniProtKB-SubCell"/>
</dbReference>
<dbReference type="EnsemblMetazoa" id="ACUA007348-RA">
    <property type="protein sequence ID" value="ACUA007348-PA"/>
    <property type="gene ID" value="ACUA007348"/>
</dbReference>
<keyword evidence="6 10" id="KW-0067">ATP-binding</keyword>
<dbReference type="GO" id="GO:0004823">
    <property type="term" value="F:leucine-tRNA ligase activity"/>
    <property type="evidence" value="ECO:0007669"/>
    <property type="project" value="UniProtKB-EC"/>
</dbReference>
<keyword evidence="7 10" id="KW-0648">Protein biosynthesis</keyword>
<dbReference type="EC" id="6.1.1.4" evidence="3"/>
<dbReference type="PANTHER" id="PTHR43740">
    <property type="entry name" value="LEUCYL-TRNA SYNTHETASE"/>
    <property type="match status" value="1"/>
</dbReference>
<dbReference type="SUPFAM" id="SSF47323">
    <property type="entry name" value="Anticodon-binding domain of a subclass of class I aminoacyl-tRNA synthetases"/>
    <property type="match status" value="1"/>
</dbReference>
<reference evidence="14" key="1">
    <citation type="submission" date="2013-09" db="EMBL/GenBank/DDBJ databases">
        <title>The Genome Sequence of Anopheles culicifacies species A.</title>
        <authorList>
            <consortium name="The Broad Institute Genomics Platform"/>
            <person name="Neafsey D.E."/>
            <person name="Besansky N."/>
            <person name="Howell P."/>
            <person name="Walton C."/>
            <person name="Young S.K."/>
            <person name="Zeng Q."/>
            <person name="Gargeya S."/>
            <person name="Fitzgerald M."/>
            <person name="Haas B."/>
            <person name="Abouelleil A."/>
            <person name="Allen A.W."/>
            <person name="Alvarado L."/>
            <person name="Arachchi H.M."/>
            <person name="Berlin A.M."/>
            <person name="Chapman S.B."/>
            <person name="Gainer-Dewar J."/>
            <person name="Goldberg J."/>
            <person name="Griggs A."/>
            <person name="Gujja S."/>
            <person name="Hansen M."/>
            <person name="Howarth C."/>
            <person name="Imamovic A."/>
            <person name="Ireland A."/>
            <person name="Larimer J."/>
            <person name="McCowan C."/>
            <person name="Murphy C."/>
            <person name="Pearson M."/>
            <person name="Poon T.W."/>
            <person name="Priest M."/>
            <person name="Roberts A."/>
            <person name="Saif S."/>
            <person name="Shea T."/>
            <person name="Sisk P."/>
            <person name="Sykes S."/>
            <person name="Wortman J."/>
            <person name="Nusbaum C."/>
            <person name="Birren B."/>
        </authorList>
    </citation>
    <scope>NUCLEOTIDE SEQUENCE [LARGE SCALE GENOMIC DNA]</scope>
    <source>
        <strain evidence="14">A-37</strain>
    </source>
</reference>
<keyword evidence="8 10" id="KW-0030">Aminoacyl-tRNA synthetase</keyword>
<evidence type="ECO:0000256" key="3">
    <source>
        <dbReference type="ARBA" id="ARBA00013164"/>
    </source>
</evidence>
<feature type="region of interest" description="Disordered" evidence="11">
    <location>
        <begin position="865"/>
        <end position="885"/>
    </location>
</feature>
<dbReference type="Gene3D" id="1.10.730.10">
    <property type="entry name" value="Isoleucyl-tRNA Synthetase, Domain 1"/>
    <property type="match status" value="1"/>
</dbReference>
<name>A0A182M1T1_9DIPT</name>